<feature type="transmembrane region" description="Helical" evidence="2">
    <location>
        <begin position="368"/>
        <end position="389"/>
    </location>
</feature>
<dbReference type="InterPro" id="IPR016137">
    <property type="entry name" value="RGS"/>
</dbReference>
<feature type="compositionally biased region" description="Gly residues" evidence="1">
    <location>
        <begin position="135"/>
        <end position="145"/>
    </location>
</feature>
<dbReference type="RefSeq" id="XP_037166931.1">
    <property type="nucleotide sequence ID" value="XM_037306421.1"/>
</dbReference>
<dbReference type="SMART" id="SM00315">
    <property type="entry name" value="RGS"/>
    <property type="match status" value="1"/>
</dbReference>
<evidence type="ECO:0000313" key="4">
    <source>
        <dbReference type="EMBL" id="KAF6237607.1"/>
    </source>
</evidence>
<feature type="transmembrane region" description="Helical" evidence="2">
    <location>
        <begin position="284"/>
        <end position="307"/>
    </location>
</feature>
<keyword evidence="2" id="KW-0812">Transmembrane</keyword>
<evidence type="ECO:0000313" key="5">
    <source>
        <dbReference type="Proteomes" id="UP000578531"/>
    </source>
</evidence>
<keyword evidence="5" id="KW-1185">Reference proteome</keyword>
<dbReference type="InterPro" id="IPR036305">
    <property type="entry name" value="RGS_sf"/>
</dbReference>
<name>A0A8H6FZF9_9LECA</name>
<accession>A0A8H6FZF9</accession>
<feature type="region of interest" description="Disordered" evidence="1">
    <location>
        <begin position="129"/>
        <end position="197"/>
    </location>
</feature>
<evidence type="ECO:0000256" key="1">
    <source>
        <dbReference type="SAM" id="MobiDB-lite"/>
    </source>
</evidence>
<dbReference type="InterPro" id="IPR044926">
    <property type="entry name" value="RGS_subdomain_2"/>
</dbReference>
<proteinExistence type="predicted"/>
<evidence type="ECO:0000259" key="3">
    <source>
        <dbReference type="PROSITE" id="PS50132"/>
    </source>
</evidence>
<dbReference type="Pfam" id="PF00615">
    <property type="entry name" value="RGS"/>
    <property type="match status" value="1"/>
</dbReference>
<keyword evidence="2" id="KW-0472">Membrane</keyword>
<dbReference type="GeneID" id="59286162"/>
<dbReference type="GO" id="GO:0005886">
    <property type="term" value="C:plasma membrane"/>
    <property type="evidence" value="ECO:0007669"/>
    <property type="project" value="TreeGrafter"/>
</dbReference>
<dbReference type="EMBL" id="JACCJC010000014">
    <property type="protein sequence ID" value="KAF6237607.1"/>
    <property type="molecule type" value="Genomic_DNA"/>
</dbReference>
<feature type="domain" description="RGS" evidence="3">
    <location>
        <begin position="209"/>
        <end position="279"/>
    </location>
</feature>
<sequence length="394" mass="44228">MMSDPMMDTPSPHPDLNRNRLPTLFEVLSRQTLAPVDLFSFYIYMRDQQRSVDYLDFWLDVSQHMSLCRHYVRELRRSVLIETPELEKHGSKRSSYILDHIGDMNDPSGPSTNLNSDEKIKDQHLSAYLRSDNGNGAGNGNGNGNGNNHSPQSSLGSQSNFQGSGDRPSNGTDRERPPRPSFMTNGSPGRTDSNSPAHTVARADIRASAEKILYTFLLPGSEREIILPQGILTDITTSIEEEGRDDPEVFDAAKDYTFQAMERDAFPGFLRAKALGNLVPPSSFLRLCLGLLGLFGAFWAGFACILLDKPKHIRCWLILPFTIGVYALSSQQYSIDPVLALAGLSEYTFMNWSRIREPYIRKLMNKRAMMVLFFTVLIGVCLIVLFIFVPGHRL</sequence>
<dbReference type="PANTHER" id="PTHR13155:SF1">
    <property type="entry name" value="A-KINASE ANCHOR PROTEIN 10, MITOCHONDRIAL"/>
    <property type="match status" value="1"/>
</dbReference>
<reference evidence="4 5" key="1">
    <citation type="journal article" date="2020" name="Genomics">
        <title>Complete, high-quality genomes from long-read metagenomic sequencing of two wolf lichen thalli reveals enigmatic genome architecture.</title>
        <authorList>
            <person name="McKenzie S.K."/>
            <person name="Walston R.F."/>
            <person name="Allen J.L."/>
        </authorList>
    </citation>
    <scope>NUCLEOTIDE SEQUENCE [LARGE SCALE GENOMIC DNA]</scope>
    <source>
        <strain evidence="4">WasteWater2</strain>
    </source>
</reference>
<dbReference type="OrthoDB" id="5584247at2759"/>
<dbReference type="GO" id="GO:0008104">
    <property type="term" value="P:intracellular protein localization"/>
    <property type="evidence" value="ECO:0007669"/>
    <property type="project" value="TreeGrafter"/>
</dbReference>
<keyword evidence="2" id="KW-1133">Transmembrane helix</keyword>
<dbReference type="PROSITE" id="PS50132">
    <property type="entry name" value="RGS"/>
    <property type="match status" value="1"/>
</dbReference>
<feature type="compositionally biased region" description="Polar residues" evidence="1">
    <location>
        <begin position="182"/>
        <end position="197"/>
    </location>
</feature>
<dbReference type="InterPro" id="IPR052246">
    <property type="entry name" value="Cell_Polariz_PKAAnc"/>
</dbReference>
<dbReference type="PANTHER" id="PTHR13155">
    <property type="entry name" value="A-KINASE ANCHOR PROTEINS"/>
    <property type="match status" value="1"/>
</dbReference>
<gene>
    <name evidence="4" type="ORF">HO173_004497</name>
</gene>
<dbReference type="Proteomes" id="UP000578531">
    <property type="component" value="Unassembled WGS sequence"/>
</dbReference>
<organism evidence="4 5">
    <name type="scientific">Letharia columbiana</name>
    <dbReference type="NCBI Taxonomy" id="112416"/>
    <lineage>
        <taxon>Eukaryota</taxon>
        <taxon>Fungi</taxon>
        <taxon>Dikarya</taxon>
        <taxon>Ascomycota</taxon>
        <taxon>Pezizomycotina</taxon>
        <taxon>Lecanoromycetes</taxon>
        <taxon>OSLEUM clade</taxon>
        <taxon>Lecanoromycetidae</taxon>
        <taxon>Lecanorales</taxon>
        <taxon>Lecanorineae</taxon>
        <taxon>Parmeliaceae</taxon>
        <taxon>Letharia</taxon>
    </lineage>
</organism>
<feature type="region of interest" description="Disordered" evidence="1">
    <location>
        <begin position="98"/>
        <end position="117"/>
    </location>
</feature>
<comment type="caution">
    <text evidence="4">The sequence shown here is derived from an EMBL/GenBank/DDBJ whole genome shotgun (WGS) entry which is preliminary data.</text>
</comment>
<protein>
    <recommendedName>
        <fullName evidence="3">RGS domain-containing protein</fullName>
    </recommendedName>
</protein>
<dbReference type="Gene3D" id="1.10.167.10">
    <property type="entry name" value="Regulator of G-protein Signalling 4, domain 2"/>
    <property type="match status" value="1"/>
</dbReference>
<feature type="compositionally biased region" description="Polar residues" evidence="1">
    <location>
        <begin position="149"/>
        <end position="171"/>
    </location>
</feature>
<dbReference type="SUPFAM" id="SSF48097">
    <property type="entry name" value="Regulator of G-protein signaling, RGS"/>
    <property type="match status" value="1"/>
</dbReference>
<dbReference type="AlphaFoldDB" id="A0A8H6FZF9"/>
<evidence type="ECO:0000256" key="2">
    <source>
        <dbReference type="SAM" id="Phobius"/>
    </source>
</evidence>